<dbReference type="InterPro" id="IPR011010">
    <property type="entry name" value="DNA_brk_join_enz"/>
</dbReference>
<feature type="domain" description="Tyr recombinase" evidence="2">
    <location>
        <begin position="1"/>
        <end position="157"/>
    </location>
</feature>
<dbReference type="Gene3D" id="1.10.443.10">
    <property type="entry name" value="Intergrase catalytic core"/>
    <property type="match status" value="1"/>
</dbReference>
<dbReference type="PANTHER" id="PTHR30349:SF94">
    <property type="entry name" value="INTEGRASE_RECOMBINASE HI_1414-RELATED"/>
    <property type="match status" value="1"/>
</dbReference>
<dbReference type="PANTHER" id="PTHR30349">
    <property type="entry name" value="PHAGE INTEGRASE-RELATED"/>
    <property type="match status" value="1"/>
</dbReference>
<sequence length="157" mass="17974">MEGEMEELLKVMPASLYPIVIFAIETGMRRGEIAQMKWDHVDLKKRVLLVPETKSGEPRRIPLSTEAIRILSLQIRRLDGKVWDLIDSSITSAFKSACKVAGIDDLNFHDLRHEATSRFFEKGLNPMQVATITGHKTLQMLKRYTHLKAEDLAEMLR</sequence>
<dbReference type="Pfam" id="PF00589">
    <property type="entry name" value="Phage_integrase"/>
    <property type="match status" value="1"/>
</dbReference>
<dbReference type="GO" id="GO:0015074">
    <property type="term" value="P:DNA integration"/>
    <property type="evidence" value="ECO:0007669"/>
    <property type="project" value="InterPro"/>
</dbReference>
<dbReference type="InterPro" id="IPR050090">
    <property type="entry name" value="Tyrosine_recombinase_XerCD"/>
</dbReference>
<dbReference type="SUPFAM" id="SSF56349">
    <property type="entry name" value="DNA breaking-rejoining enzymes"/>
    <property type="match status" value="1"/>
</dbReference>
<dbReference type="EMBL" id="AUZX01015700">
    <property type="protein sequence ID" value="EQD28257.1"/>
    <property type="molecule type" value="Genomic_DNA"/>
</dbReference>
<dbReference type="InterPro" id="IPR013762">
    <property type="entry name" value="Integrase-like_cat_sf"/>
</dbReference>
<evidence type="ECO:0000313" key="3">
    <source>
        <dbReference type="EMBL" id="EQD28257.1"/>
    </source>
</evidence>
<protein>
    <submittedName>
        <fullName evidence="3">Phage integrase family protein</fullName>
    </submittedName>
</protein>
<evidence type="ECO:0000256" key="1">
    <source>
        <dbReference type="ARBA" id="ARBA00023172"/>
    </source>
</evidence>
<dbReference type="InterPro" id="IPR002104">
    <property type="entry name" value="Integrase_catalytic"/>
</dbReference>
<gene>
    <name evidence="3" type="ORF">B1A_21239</name>
</gene>
<dbReference type="AlphaFoldDB" id="T0Y8V0"/>
<dbReference type="PROSITE" id="PS51898">
    <property type="entry name" value="TYR_RECOMBINASE"/>
    <property type="match status" value="1"/>
</dbReference>
<proteinExistence type="predicted"/>
<dbReference type="GO" id="GO:0006310">
    <property type="term" value="P:DNA recombination"/>
    <property type="evidence" value="ECO:0007669"/>
    <property type="project" value="UniProtKB-KW"/>
</dbReference>
<dbReference type="CDD" id="cd00796">
    <property type="entry name" value="INT_Rci_Hp1_C"/>
    <property type="match status" value="1"/>
</dbReference>
<keyword evidence="1" id="KW-0233">DNA recombination</keyword>
<comment type="caution">
    <text evidence="3">The sequence shown here is derived from an EMBL/GenBank/DDBJ whole genome shotgun (WGS) entry which is preliminary data.</text>
</comment>
<dbReference type="GO" id="GO:0003677">
    <property type="term" value="F:DNA binding"/>
    <property type="evidence" value="ECO:0007669"/>
    <property type="project" value="InterPro"/>
</dbReference>
<name>T0Y8V0_9ZZZZ</name>
<organism evidence="3">
    <name type="scientific">mine drainage metagenome</name>
    <dbReference type="NCBI Taxonomy" id="410659"/>
    <lineage>
        <taxon>unclassified sequences</taxon>
        <taxon>metagenomes</taxon>
        <taxon>ecological metagenomes</taxon>
    </lineage>
</organism>
<reference evidence="3" key="1">
    <citation type="submission" date="2013-08" db="EMBL/GenBank/DDBJ databases">
        <authorList>
            <person name="Mendez C."/>
            <person name="Richter M."/>
            <person name="Ferrer M."/>
            <person name="Sanchez J."/>
        </authorList>
    </citation>
    <scope>NUCLEOTIDE SEQUENCE</scope>
</reference>
<accession>T0Y8V0</accession>
<reference evidence="3" key="2">
    <citation type="journal article" date="2014" name="ISME J.">
        <title>Microbial stratification in low pH oxic and suboxic macroscopic growths along an acid mine drainage.</title>
        <authorList>
            <person name="Mendez-Garcia C."/>
            <person name="Mesa V."/>
            <person name="Sprenger R.R."/>
            <person name="Richter M."/>
            <person name="Diez M.S."/>
            <person name="Solano J."/>
            <person name="Bargiela R."/>
            <person name="Golyshina O.V."/>
            <person name="Manteca A."/>
            <person name="Ramos J.L."/>
            <person name="Gallego J.R."/>
            <person name="Llorente I."/>
            <person name="Martins Dos Santos V.A."/>
            <person name="Jensen O.N."/>
            <person name="Pelaez A.I."/>
            <person name="Sanchez J."/>
            <person name="Ferrer M."/>
        </authorList>
    </citation>
    <scope>NUCLEOTIDE SEQUENCE</scope>
</reference>
<evidence type="ECO:0000259" key="2">
    <source>
        <dbReference type="PROSITE" id="PS51898"/>
    </source>
</evidence>